<proteinExistence type="inferred from homology"/>
<evidence type="ECO:0000256" key="3">
    <source>
        <dbReference type="ARBA" id="ARBA00022692"/>
    </source>
</evidence>
<comment type="subcellular location">
    <subcellularLocation>
        <location evidence="1">Membrane</location>
        <topology evidence="1">Multi-pass membrane protein</topology>
    </subcellularLocation>
</comment>
<evidence type="ECO:0000256" key="4">
    <source>
        <dbReference type="ARBA" id="ARBA00022989"/>
    </source>
</evidence>
<reference evidence="7" key="1">
    <citation type="submission" date="2018-04" db="EMBL/GenBank/DDBJ databases">
        <authorList>
            <person name="Go L.Y."/>
            <person name="Mitchell J.A."/>
        </authorList>
    </citation>
    <scope>NUCLEOTIDE SEQUENCE</scope>
    <source>
        <tissue evidence="7">Whole organism</tissue>
    </source>
</reference>
<dbReference type="EMBL" id="UFQT01000041">
    <property type="protein sequence ID" value="SSX18694.1"/>
    <property type="molecule type" value="Genomic_DNA"/>
</dbReference>
<protein>
    <submittedName>
        <fullName evidence="8">CSON010383 protein</fullName>
    </submittedName>
</protein>
<dbReference type="OMA" id="FLWPTAN"/>
<evidence type="ECO:0000313" key="7">
    <source>
        <dbReference type="EMBL" id="SSW98308.1"/>
    </source>
</evidence>
<evidence type="ECO:0000256" key="5">
    <source>
        <dbReference type="ARBA" id="ARBA00023136"/>
    </source>
</evidence>
<organism evidence="8">
    <name type="scientific">Culicoides sonorensis</name>
    <name type="common">Biting midge</name>
    <dbReference type="NCBI Taxonomy" id="179676"/>
    <lineage>
        <taxon>Eukaryota</taxon>
        <taxon>Metazoa</taxon>
        <taxon>Ecdysozoa</taxon>
        <taxon>Arthropoda</taxon>
        <taxon>Hexapoda</taxon>
        <taxon>Insecta</taxon>
        <taxon>Pterygota</taxon>
        <taxon>Neoptera</taxon>
        <taxon>Endopterygota</taxon>
        <taxon>Diptera</taxon>
        <taxon>Nematocera</taxon>
        <taxon>Chironomoidea</taxon>
        <taxon>Ceratopogonidae</taxon>
        <taxon>Ceratopogoninae</taxon>
        <taxon>Culicoides</taxon>
        <taxon>Monoculicoides</taxon>
    </lineage>
</organism>
<dbReference type="EMBL" id="UFQS01000041">
    <property type="protein sequence ID" value="SSW98308.1"/>
    <property type="molecule type" value="Genomic_DNA"/>
</dbReference>
<evidence type="ECO:0000313" key="8">
    <source>
        <dbReference type="EMBL" id="SSX18694.1"/>
    </source>
</evidence>
<dbReference type="Pfam" id="PF04117">
    <property type="entry name" value="Mpv17_PMP22"/>
    <property type="match status" value="1"/>
</dbReference>
<dbReference type="PANTHER" id="PTHR11266">
    <property type="entry name" value="PEROXISOMAL MEMBRANE PROTEIN 2, PXMP2 MPV17"/>
    <property type="match status" value="1"/>
</dbReference>
<keyword evidence="5" id="KW-0472">Membrane</keyword>
<keyword evidence="4" id="KW-1133">Transmembrane helix</keyword>
<dbReference type="AlphaFoldDB" id="A0A336LKG7"/>
<dbReference type="GO" id="GO:0005739">
    <property type="term" value="C:mitochondrion"/>
    <property type="evidence" value="ECO:0007669"/>
    <property type="project" value="TreeGrafter"/>
</dbReference>
<dbReference type="PANTHER" id="PTHR11266:SF75">
    <property type="entry name" value="IP10007P-RELATED"/>
    <property type="match status" value="1"/>
</dbReference>
<evidence type="ECO:0000256" key="6">
    <source>
        <dbReference type="RuleBase" id="RU363053"/>
    </source>
</evidence>
<accession>A0A336LKG7</accession>
<sequence length="185" mass="20932">MIRKVGGVLANHPILKGIISYSVIWPTGSLIQQTIAGEEYDFKKALRFCIFGSCVVAPTLYGWVRLSSAMWPHTNFKSGITKAIVEQFSYGPAAGVCFFYGMSLLEFKTHKEACAEVKRKFPDTWKVAVCVWPVVQTINFTFIKEKNRVPFVSIASLMWTTFLAYMKQLEQEKENGAIVEKELTD</sequence>
<reference evidence="8" key="2">
    <citation type="submission" date="2018-07" db="EMBL/GenBank/DDBJ databases">
        <authorList>
            <person name="Quirk P.G."/>
            <person name="Krulwich T.A."/>
        </authorList>
    </citation>
    <scope>NUCLEOTIDE SEQUENCE</scope>
</reference>
<gene>
    <name evidence="8" type="primary">CSON010383</name>
</gene>
<evidence type="ECO:0000256" key="1">
    <source>
        <dbReference type="ARBA" id="ARBA00004141"/>
    </source>
</evidence>
<keyword evidence="3" id="KW-0812">Transmembrane</keyword>
<dbReference type="InterPro" id="IPR007248">
    <property type="entry name" value="Mpv17_PMP22"/>
</dbReference>
<comment type="similarity">
    <text evidence="2 6">Belongs to the peroxisomal membrane protein PXMP2/4 family.</text>
</comment>
<name>A0A336LKG7_CULSO</name>
<dbReference type="VEuPathDB" id="VectorBase:CSON010383"/>
<dbReference type="GO" id="GO:0016020">
    <property type="term" value="C:membrane"/>
    <property type="evidence" value="ECO:0007669"/>
    <property type="project" value="UniProtKB-SubCell"/>
</dbReference>
<evidence type="ECO:0000256" key="2">
    <source>
        <dbReference type="ARBA" id="ARBA00006824"/>
    </source>
</evidence>